<protein>
    <submittedName>
        <fullName evidence="1">Uncharacterized protein</fullName>
    </submittedName>
</protein>
<proteinExistence type="predicted"/>
<dbReference type="AlphaFoldDB" id="A0A109HHF3"/>
<dbReference type="GeneID" id="98193373"/>
<name>A0A109HHF3_XANCT</name>
<organism evidence="1 2">
    <name type="scientific">Xanthomonas campestris pv. translucens</name>
    <dbReference type="NCBI Taxonomy" id="343"/>
    <lineage>
        <taxon>Bacteria</taxon>
        <taxon>Pseudomonadati</taxon>
        <taxon>Pseudomonadota</taxon>
        <taxon>Gammaproteobacteria</taxon>
        <taxon>Lysobacterales</taxon>
        <taxon>Lysobacteraceae</taxon>
        <taxon>Xanthomonas</taxon>
        <taxon>Xanthomonas translucens group</taxon>
    </lineage>
</organism>
<dbReference type="Proteomes" id="UP000055854">
    <property type="component" value="Unassembled WGS sequence"/>
</dbReference>
<sequence>MNAPKITINGPVDTRNVTTSKGLPKAIYSQKATLETELMRVQIDVEVDGPNSGYPVGAVKEWDLVSDLVPGRFGPELARRMTLVDPQHNRAKAAA</sequence>
<evidence type="ECO:0000313" key="2">
    <source>
        <dbReference type="Proteomes" id="UP000055854"/>
    </source>
</evidence>
<accession>A0A109HHF3</accession>
<gene>
    <name evidence="1" type="ORF">ATB53_18115</name>
</gene>
<reference evidence="1 2" key="1">
    <citation type="submission" date="2015-11" db="EMBL/GenBank/DDBJ databases">
        <title>Long Read and Single Molecule DNA Sequencing Simplifies Genome Assembly and TAL Effector Gene Analysis of Xanthomonas translucens.</title>
        <authorList>
            <person name="Peng Z."/>
            <person name="Hu Y."/>
            <person name="Xie J."/>
            <person name="Potnis N."/>
            <person name="Akhunova A."/>
            <person name="Jones J."/>
            <person name="Liu Z."/>
            <person name="White F."/>
            <person name="Liu S."/>
        </authorList>
    </citation>
    <scope>NUCLEOTIDE SEQUENCE [LARGE SCALE GENOMIC DNA]</scope>
    <source>
        <strain evidence="1 2">B1</strain>
    </source>
</reference>
<dbReference type="EMBL" id="LNTA01000228">
    <property type="protein sequence ID" value="KWV12211.1"/>
    <property type="molecule type" value="Genomic_DNA"/>
</dbReference>
<comment type="caution">
    <text evidence="1">The sequence shown here is derived from an EMBL/GenBank/DDBJ whole genome shotgun (WGS) entry which is preliminary data.</text>
</comment>
<dbReference type="OrthoDB" id="6043830at2"/>
<evidence type="ECO:0000313" key="1">
    <source>
        <dbReference type="EMBL" id="KWV12211.1"/>
    </source>
</evidence>
<dbReference type="RefSeq" id="WP_003474436.1">
    <property type="nucleotide sequence ID" value="NZ_CP089999.1"/>
</dbReference>